<dbReference type="Gene3D" id="1.10.510.10">
    <property type="entry name" value="Transferase(Phosphotransferase) domain 1"/>
    <property type="match status" value="1"/>
</dbReference>
<dbReference type="Pfam" id="PF00069">
    <property type="entry name" value="Pkinase"/>
    <property type="match status" value="1"/>
</dbReference>
<comment type="caution">
    <text evidence="2">The sequence shown here is derived from an EMBL/GenBank/DDBJ whole genome shotgun (WGS) entry which is preliminary data.</text>
</comment>
<keyword evidence="3" id="KW-1185">Reference proteome</keyword>
<dbReference type="PANTHER" id="PTHR24359:SF1">
    <property type="entry name" value="INHIBITOR OF NUCLEAR FACTOR KAPPA-B KINASE EPSILON SUBUNIT HOMOLOG 1-RELATED"/>
    <property type="match status" value="1"/>
</dbReference>
<dbReference type="PANTHER" id="PTHR24359">
    <property type="entry name" value="SERINE/THREONINE-PROTEIN KINASE SBK1"/>
    <property type="match status" value="1"/>
</dbReference>
<sequence>MEGIEKCVGVGLRAELQQVGYPPGRLSSEQITPITEIHAKLTGEVIERLLSCQCAMHSARVITGGVGNLVDKILGLQPECPPAIKILTLLVLVKQSHLIIELMENCFNDTNYEELSVNRLKVIFGNTFSNKAINKISKRKWLLNPPTLFCDGLHEHFRKDIIMPFNESEEPIGTGSYGKVYEVEIHPSYQRFVKEDPNNPLHELNGHLDLTPDCAKYQRPKFARKQLRSPTDQITFETERDNLQLIQTLKNKHVIQIFKSYRHGDELNFLFPLAEGSLSTYLGEVAPDEDIVEPPYWTHWLWDQMAGVADALASLYSFSAAAGETGTPNSTWYGYHLDLKPSNILIQGTGNARTLVITDFGQACFRMIGTEFGSAIYSAITPNPGGTTYAPPDQQVDSSGHIHRSFDVWSFGCILLEVAVFIIQGQRGLVEFRNDRRSQTTLHARGTTACFYRLEGRGFELKQAVLNRIEILETDVDHHQFITGILKLVREIFQSQADRPTARDVADDLKCLLRLRDSTNGVFDPTEREQATRLGMQDGDCDIGDDELKDM</sequence>
<organism evidence="2 3">
    <name type="scientific">Discina gigas</name>
    <dbReference type="NCBI Taxonomy" id="1032678"/>
    <lineage>
        <taxon>Eukaryota</taxon>
        <taxon>Fungi</taxon>
        <taxon>Dikarya</taxon>
        <taxon>Ascomycota</taxon>
        <taxon>Pezizomycotina</taxon>
        <taxon>Pezizomycetes</taxon>
        <taxon>Pezizales</taxon>
        <taxon>Discinaceae</taxon>
        <taxon>Discina</taxon>
    </lineage>
</organism>
<dbReference type="InterPro" id="IPR000719">
    <property type="entry name" value="Prot_kinase_dom"/>
</dbReference>
<accession>A0ABR3G647</accession>
<dbReference type="SUPFAM" id="SSF56112">
    <property type="entry name" value="Protein kinase-like (PK-like)"/>
    <property type="match status" value="1"/>
</dbReference>
<name>A0ABR3G647_9PEZI</name>
<reference evidence="2 3" key="1">
    <citation type="submission" date="2024-02" db="EMBL/GenBank/DDBJ databases">
        <title>Discinaceae phylogenomics.</title>
        <authorList>
            <person name="Dirks A.C."/>
            <person name="James T.Y."/>
        </authorList>
    </citation>
    <scope>NUCLEOTIDE SEQUENCE [LARGE SCALE GENOMIC DNA]</scope>
    <source>
        <strain evidence="2 3">ACD0624</strain>
    </source>
</reference>
<evidence type="ECO:0000259" key="1">
    <source>
        <dbReference type="PROSITE" id="PS50011"/>
    </source>
</evidence>
<feature type="domain" description="Protein kinase" evidence="1">
    <location>
        <begin position="166"/>
        <end position="513"/>
    </location>
</feature>
<dbReference type="Proteomes" id="UP001447188">
    <property type="component" value="Unassembled WGS sequence"/>
</dbReference>
<evidence type="ECO:0000313" key="3">
    <source>
        <dbReference type="Proteomes" id="UP001447188"/>
    </source>
</evidence>
<evidence type="ECO:0000313" key="2">
    <source>
        <dbReference type="EMBL" id="KAL0631046.1"/>
    </source>
</evidence>
<dbReference type="PROSITE" id="PS50011">
    <property type="entry name" value="PROTEIN_KINASE_DOM"/>
    <property type="match status" value="1"/>
</dbReference>
<gene>
    <name evidence="2" type="ORF">Q9L58_010102</name>
</gene>
<proteinExistence type="predicted"/>
<dbReference type="SMART" id="SM00220">
    <property type="entry name" value="S_TKc"/>
    <property type="match status" value="1"/>
</dbReference>
<dbReference type="InterPro" id="IPR011009">
    <property type="entry name" value="Kinase-like_dom_sf"/>
</dbReference>
<dbReference type="EMBL" id="JBBBZM010000310">
    <property type="protein sequence ID" value="KAL0631046.1"/>
    <property type="molecule type" value="Genomic_DNA"/>
</dbReference>
<protein>
    <recommendedName>
        <fullName evidence="1">Protein kinase domain-containing protein</fullName>
    </recommendedName>
</protein>